<dbReference type="EMBL" id="SEYY01003412">
    <property type="protein sequence ID" value="KAB7504313.1"/>
    <property type="molecule type" value="Genomic_DNA"/>
</dbReference>
<keyword evidence="2" id="KW-1185">Reference proteome</keyword>
<evidence type="ECO:0000313" key="2">
    <source>
        <dbReference type="Proteomes" id="UP000326759"/>
    </source>
</evidence>
<proteinExistence type="predicted"/>
<dbReference type="Proteomes" id="UP000326759">
    <property type="component" value="Unassembled WGS sequence"/>
</dbReference>
<protein>
    <submittedName>
        <fullName evidence="1">Uncharacterized protein</fullName>
    </submittedName>
</protein>
<reference evidence="1 2" key="1">
    <citation type="journal article" date="2019" name="PLoS Biol.">
        <title>Sex chromosomes control vertical transmission of feminizing Wolbachia symbionts in an isopod.</title>
        <authorList>
            <person name="Becking T."/>
            <person name="Chebbi M.A."/>
            <person name="Giraud I."/>
            <person name="Moumen B."/>
            <person name="Laverre T."/>
            <person name="Caubet Y."/>
            <person name="Peccoud J."/>
            <person name="Gilbert C."/>
            <person name="Cordaux R."/>
        </authorList>
    </citation>
    <scope>NUCLEOTIDE SEQUENCE [LARGE SCALE GENOMIC DNA]</scope>
    <source>
        <strain evidence="1">ANa2</strain>
        <tissue evidence="1">Whole body excluding digestive tract and cuticle</tissue>
    </source>
</reference>
<dbReference type="AlphaFoldDB" id="A0A5N5TCC3"/>
<evidence type="ECO:0000313" key="1">
    <source>
        <dbReference type="EMBL" id="KAB7504313.1"/>
    </source>
</evidence>
<organism evidence="1 2">
    <name type="scientific">Armadillidium nasatum</name>
    <dbReference type="NCBI Taxonomy" id="96803"/>
    <lineage>
        <taxon>Eukaryota</taxon>
        <taxon>Metazoa</taxon>
        <taxon>Ecdysozoa</taxon>
        <taxon>Arthropoda</taxon>
        <taxon>Crustacea</taxon>
        <taxon>Multicrustacea</taxon>
        <taxon>Malacostraca</taxon>
        <taxon>Eumalacostraca</taxon>
        <taxon>Peracarida</taxon>
        <taxon>Isopoda</taxon>
        <taxon>Oniscidea</taxon>
        <taxon>Crinocheta</taxon>
        <taxon>Armadillidiidae</taxon>
        <taxon>Armadillidium</taxon>
    </lineage>
</organism>
<sequence>MLPILGSSINLIFIKIMKVLTSSGAFYLYSCHTANTKVKDAYVSECASLYCYVCLLEYNRPKAIWTLMDKRYDEPWFIYNFVNAVYFIGRGQLFIKIYGYNFGGKLSGADSGEFLVLFLILKTINDVYAQGEHKEQKTIIWNNFYNYGLNIAFKKLLRKHVKPFTVLQSNLFMFIASLCSSSEERNA</sequence>
<accession>A0A5N5TCC3</accession>
<comment type="caution">
    <text evidence="1">The sequence shown here is derived from an EMBL/GenBank/DDBJ whole genome shotgun (WGS) entry which is preliminary data.</text>
</comment>
<name>A0A5N5TCC3_9CRUS</name>
<gene>
    <name evidence="1" type="ORF">Anas_05093</name>
</gene>